<feature type="coiled-coil region" evidence="11">
    <location>
        <begin position="415"/>
        <end position="442"/>
    </location>
</feature>
<proteinExistence type="inferred from homology"/>
<keyword evidence="14" id="KW-0966">Cell projection</keyword>
<evidence type="ECO:0000256" key="9">
    <source>
        <dbReference type="ARBA" id="ARBA00023136"/>
    </source>
</evidence>
<keyword evidence="8" id="KW-0653">Protein transport</keyword>
<dbReference type="AlphaFoldDB" id="A0A133S3R7"/>
<dbReference type="SUPFAM" id="SSF101967">
    <property type="entry name" value="Adhesin YadA, collagen-binding domain"/>
    <property type="match status" value="1"/>
</dbReference>
<evidence type="ECO:0000256" key="10">
    <source>
        <dbReference type="ARBA" id="ARBA00023237"/>
    </source>
</evidence>
<keyword evidence="14" id="KW-0282">Flagellum</keyword>
<comment type="subcellular location">
    <subcellularLocation>
        <location evidence="2">Cell outer membrane</location>
    </subcellularLocation>
    <subcellularLocation>
        <location evidence="1">Cell surface</location>
    </subcellularLocation>
</comment>
<feature type="domain" description="Trimeric autotransporter adhesin YadA-like stalk" evidence="13">
    <location>
        <begin position="286"/>
        <end position="329"/>
    </location>
</feature>
<reference evidence="14 15" key="1">
    <citation type="submission" date="2016-01" db="EMBL/GenBank/DDBJ databases">
        <authorList>
            <person name="Oliw E.H."/>
        </authorList>
    </citation>
    <scope>NUCLEOTIDE SEQUENCE [LARGE SCALE GENOMIC DNA]</scope>
    <source>
        <strain evidence="14 15">CMW7756B</strain>
    </source>
</reference>
<dbReference type="InterPro" id="IPR008635">
    <property type="entry name" value="Coiled_stalk_dom"/>
</dbReference>
<dbReference type="GO" id="GO:0009279">
    <property type="term" value="C:cell outer membrane"/>
    <property type="evidence" value="ECO:0007669"/>
    <property type="project" value="UniProtKB-SubCell"/>
</dbReference>
<evidence type="ECO:0000313" key="15">
    <source>
        <dbReference type="Proteomes" id="UP000070226"/>
    </source>
</evidence>
<evidence type="ECO:0000256" key="3">
    <source>
        <dbReference type="ARBA" id="ARBA00005848"/>
    </source>
</evidence>
<comment type="similarity">
    <text evidence="3">Belongs to the autotransporter-2 (AT-2) (TC 1.B.40) family.</text>
</comment>
<dbReference type="InterPro" id="IPR011049">
    <property type="entry name" value="Serralysin-like_metalloprot_C"/>
</dbReference>
<feature type="domain" description="Trimeric autotransporter adhesin YadA-like C-terminal membrane anchor" evidence="12">
    <location>
        <begin position="345"/>
        <end position="401"/>
    </location>
</feature>
<name>A0A133S3R7_9FIRM</name>
<evidence type="ECO:0000256" key="5">
    <source>
        <dbReference type="ARBA" id="ARBA00022452"/>
    </source>
</evidence>
<dbReference type="Gene3D" id="2.150.10.10">
    <property type="entry name" value="Serralysin-like metalloprotease, C-terminal"/>
    <property type="match status" value="1"/>
</dbReference>
<gene>
    <name evidence="14" type="ORF">HMPREF3233_01360</name>
</gene>
<dbReference type="Pfam" id="PF05662">
    <property type="entry name" value="YadA_stalk"/>
    <property type="match status" value="1"/>
</dbReference>
<dbReference type="PATRIC" id="fig|39777.7.peg.1325"/>
<evidence type="ECO:0000256" key="1">
    <source>
        <dbReference type="ARBA" id="ARBA00004241"/>
    </source>
</evidence>
<dbReference type="Proteomes" id="UP000070226">
    <property type="component" value="Unassembled WGS sequence"/>
</dbReference>
<protein>
    <submittedName>
        <fullName evidence="14">Putative flagellar protein FliS</fullName>
    </submittedName>
</protein>
<dbReference type="Pfam" id="PF03895">
    <property type="entry name" value="YadA_anchor"/>
    <property type="match status" value="1"/>
</dbReference>
<dbReference type="InterPro" id="IPR045584">
    <property type="entry name" value="Pilin-like"/>
</dbReference>
<evidence type="ECO:0000256" key="11">
    <source>
        <dbReference type="SAM" id="Coils"/>
    </source>
</evidence>
<keyword evidence="9" id="KW-0472">Membrane</keyword>
<evidence type="ECO:0000313" key="14">
    <source>
        <dbReference type="EMBL" id="KXA63283.1"/>
    </source>
</evidence>
<keyword evidence="14" id="KW-0969">Cilium</keyword>
<evidence type="ECO:0000256" key="6">
    <source>
        <dbReference type="ARBA" id="ARBA00022692"/>
    </source>
</evidence>
<evidence type="ECO:0000259" key="13">
    <source>
        <dbReference type="Pfam" id="PF05662"/>
    </source>
</evidence>
<evidence type="ECO:0000256" key="4">
    <source>
        <dbReference type="ARBA" id="ARBA00022448"/>
    </source>
</evidence>
<comment type="caution">
    <text evidence="14">The sequence shown here is derived from an EMBL/GenBank/DDBJ whole genome shotgun (WGS) entry which is preliminary data.</text>
</comment>
<sequence length="446" mass="45994">MVSVFSVSSIGLVQAADTPIVSTGGVAYNIGLQGSTFSNSDNVSLGGQTGATNSNPYSYTTDPNAKGNNIAIGRLALNGSNGGGNVALGGKTFVDGKGDYNFMGTFAAGYKATLSDTVAIGYFSGANATGNKNVWIGRSQAGGSKGNNTVLIGSNSNVNGDFNYGMGHGVIFEGNKNSAIGAYNKIEGNQSGAFGVGTYNVATVKGDNSYSIGNKNGIGANNTFVMGNNVKTSLDNAVVLGNNSTAESSDVVSTPSYTYAGGTVNFAGTAPVSTVSVGATNQERTITHVAAGRVSADSTDAINGSQLYGANQQIDNLYNKISNIGKEANKGDARAAALAALHPMQFDPDNRVQVMGGIGHYKDANALALGVGYYPKENLLLTAGATVNDHIMANLGVSYKFGENKKLQKISPASYNALEQRVDTLEAQNKKLQETVDMLVEKLNNR</sequence>
<keyword evidence="7" id="KW-0732">Signal</keyword>
<keyword evidence="5" id="KW-1134">Transmembrane beta strand</keyword>
<keyword evidence="4" id="KW-0813">Transport</keyword>
<evidence type="ECO:0000256" key="8">
    <source>
        <dbReference type="ARBA" id="ARBA00022927"/>
    </source>
</evidence>
<dbReference type="GO" id="GO:0009986">
    <property type="term" value="C:cell surface"/>
    <property type="evidence" value="ECO:0007669"/>
    <property type="project" value="UniProtKB-SubCell"/>
</dbReference>
<dbReference type="Gene3D" id="3.30.1300.30">
    <property type="entry name" value="GSPII I/J protein-like"/>
    <property type="match status" value="1"/>
</dbReference>
<dbReference type="SUPFAM" id="SSF54523">
    <property type="entry name" value="Pili subunits"/>
    <property type="match status" value="1"/>
</dbReference>
<accession>A0A133S3R7</accession>
<organism evidence="14">
    <name type="scientific">Veillonella atypica</name>
    <dbReference type="NCBI Taxonomy" id="39777"/>
    <lineage>
        <taxon>Bacteria</taxon>
        <taxon>Bacillati</taxon>
        <taxon>Bacillota</taxon>
        <taxon>Negativicutes</taxon>
        <taxon>Veillonellales</taxon>
        <taxon>Veillonellaceae</taxon>
        <taxon>Veillonella</taxon>
    </lineage>
</organism>
<dbReference type="InterPro" id="IPR005594">
    <property type="entry name" value="YadA_C"/>
</dbReference>
<evidence type="ECO:0000259" key="12">
    <source>
        <dbReference type="Pfam" id="PF03895"/>
    </source>
</evidence>
<keyword evidence="10" id="KW-0998">Cell outer membrane</keyword>
<keyword evidence="6" id="KW-0812">Transmembrane</keyword>
<dbReference type="EMBL" id="LRQT01000068">
    <property type="protein sequence ID" value="KXA63283.1"/>
    <property type="molecule type" value="Genomic_DNA"/>
</dbReference>
<evidence type="ECO:0000256" key="7">
    <source>
        <dbReference type="ARBA" id="ARBA00022729"/>
    </source>
</evidence>
<evidence type="ECO:0000256" key="2">
    <source>
        <dbReference type="ARBA" id="ARBA00004442"/>
    </source>
</evidence>
<dbReference type="GO" id="GO:0015031">
    <property type="term" value="P:protein transport"/>
    <property type="evidence" value="ECO:0007669"/>
    <property type="project" value="UniProtKB-KW"/>
</dbReference>
<dbReference type="Gene3D" id="1.20.5.170">
    <property type="match status" value="1"/>
</dbReference>
<keyword evidence="11" id="KW-0175">Coiled coil</keyword>